<gene>
    <name evidence="1" type="ORF">FMOSSE_LOCUS8899</name>
</gene>
<reference evidence="1" key="1">
    <citation type="submission" date="2021-06" db="EMBL/GenBank/DDBJ databases">
        <authorList>
            <person name="Kallberg Y."/>
            <person name="Tangrot J."/>
            <person name="Rosling A."/>
        </authorList>
    </citation>
    <scope>NUCLEOTIDE SEQUENCE</scope>
    <source>
        <strain evidence="1">87-6 pot B 2015</strain>
    </source>
</reference>
<evidence type="ECO:0000313" key="1">
    <source>
        <dbReference type="EMBL" id="CAG8600019.1"/>
    </source>
</evidence>
<dbReference type="Gene3D" id="3.80.10.10">
    <property type="entry name" value="Ribonuclease Inhibitor"/>
    <property type="match status" value="1"/>
</dbReference>
<accession>A0A9N9GGC0</accession>
<dbReference type="SUPFAM" id="SSF52047">
    <property type="entry name" value="RNI-like"/>
    <property type="match status" value="1"/>
</dbReference>
<proteinExistence type="predicted"/>
<dbReference type="AlphaFoldDB" id="A0A9N9GGC0"/>
<keyword evidence="2" id="KW-1185">Reference proteome</keyword>
<comment type="caution">
    <text evidence="1">The sequence shown here is derived from an EMBL/GenBank/DDBJ whole genome shotgun (WGS) entry which is preliminary data.</text>
</comment>
<evidence type="ECO:0000313" key="2">
    <source>
        <dbReference type="Proteomes" id="UP000789375"/>
    </source>
</evidence>
<dbReference type="InterPro" id="IPR032675">
    <property type="entry name" value="LRR_dom_sf"/>
</dbReference>
<name>A0A9N9GGC0_FUNMO</name>
<dbReference type="EMBL" id="CAJVPP010002439">
    <property type="protein sequence ID" value="CAG8600019.1"/>
    <property type="molecule type" value="Genomic_DNA"/>
</dbReference>
<sequence length="235" mass="27889">EIFLALESKADTLVHLITSFTIYDKYSTPLPIRFSKFYNLKKLTIDVTYLEFGFQLESSFFQNLEILQIDYIRIITIIHIIKNSRGRLRKILVNEFEYAKHFYEDSLDLIRAISENCPLVEYLSLVVSSSKEHFVEFEKLLRSCQKLKTLFIVNREKYRWLGEKFAYEKSLIKSASNNLREIIFGEHVLLNYGFKFSLEVLESRLENWRDRTALSTNKGFRCGFSKDLFENRVID</sequence>
<organism evidence="1 2">
    <name type="scientific">Funneliformis mosseae</name>
    <name type="common">Endomycorrhizal fungus</name>
    <name type="synonym">Glomus mosseae</name>
    <dbReference type="NCBI Taxonomy" id="27381"/>
    <lineage>
        <taxon>Eukaryota</taxon>
        <taxon>Fungi</taxon>
        <taxon>Fungi incertae sedis</taxon>
        <taxon>Mucoromycota</taxon>
        <taxon>Glomeromycotina</taxon>
        <taxon>Glomeromycetes</taxon>
        <taxon>Glomerales</taxon>
        <taxon>Glomeraceae</taxon>
        <taxon>Funneliformis</taxon>
    </lineage>
</organism>
<protein>
    <submittedName>
        <fullName evidence="1">13540_t:CDS:1</fullName>
    </submittedName>
</protein>
<dbReference type="Proteomes" id="UP000789375">
    <property type="component" value="Unassembled WGS sequence"/>
</dbReference>
<feature type="non-terminal residue" evidence="1">
    <location>
        <position position="1"/>
    </location>
</feature>